<organism evidence="17 18">
    <name type="scientific">Fulvimonas soli</name>
    <dbReference type="NCBI Taxonomy" id="155197"/>
    <lineage>
        <taxon>Bacteria</taxon>
        <taxon>Pseudomonadati</taxon>
        <taxon>Pseudomonadota</taxon>
        <taxon>Gammaproteobacteria</taxon>
        <taxon>Lysobacterales</taxon>
        <taxon>Rhodanobacteraceae</taxon>
        <taxon>Fulvimonas</taxon>
    </lineage>
</organism>
<keyword evidence="9 14" id="KW-0472">Membrane</keyword>
<dbReference type="RefSeq" id="WP_109724562.1">
    <property type="nucleotide sequence ID" value="NZ_MSZV01000064.1"/>
</dbReference>
<keyword evidence="17" id="KW-0969">Cilium</keyword>
<accession>A0A316HSS3</accession>
<evidence type="ECO:0000256" key="10">
    <source>
        <dbReference type="ARBA" id="ARBA00023143"/>
    </source>
</evidence>
<dbReference type="Proteomes" id="UP000245812">
    <property type="component" value="Unassembled WGS sequence"/>
</dbReference>
<evidence type="ECO:0000256" key="3">
    <source>
        <dbReference type="ARBA" id="ARBA00004651"/>
    </source>
</evidence>
<dbReference type="EMBL" id="QGHC01000014">
    <property type="protein sequence ID" value="PWK83080.1"/>
    <property type="molecule type" value="Genomic_DNA"/>
</dbReference>
<feature type="compositionally biased region" description="Low complexity" evidence="13">
    <location>
        <begin position="329"/>
        <end position="369"/>
    </location>
</feature>
<evidence type="ECO:0000259" key="16">
    <source>
        <dbReference type="Pfam" id="PF08345"/>
    </source>
</evidence>
<feature type="domain" description="Flagellar M-ring C-terminal" evidence="16">
    <location>
        <begin position="261"/>
        <end position="446"/>
    </location>
</feature>
<reference evidence="17 18" key="1">
    <citation type="submission" date="2018-05" db="EMBL/GenBank/DDBJ databases">
        <title>Genomic Encyclopedia of Type Strains, Phase IV (KMG-IV): sequencing the most valuable type-strain genomes for metagenomic binning, comparative biology and taxonomic classification.</title>
        <authorList>
            <person name="Goeker M."/>
        </authorList>
    </citation>
    <scope>NUCLEOTIDE SEQUENCE [LARGE SCALE GENOMIC DNA]</scope>
    <source>
        <strain evidence="17 18">DSM 14263</strain>
    </source>
</reference>
<comment type="subcellular location">
    <subcellularLocation>
        <location evidence="2 12">Bacterial flagellum basal body</location>
    </subcellularLocation>
    <subcellularLocation>
        <location evidence="3">Cell membrane</location>
        <topology evidence="3">Multi-pass membrane protein</topology>
    </subcellularLocation>
</comment>
<keyword evidence="17" id="KW-0282">Flagellum</keyword>
<evidence type="ECO:0000256" key="5">
    <source>
        <dbReference type="ARBA" id="ARBA00017949"/>
    </source>
</evidence>
<dbReference type="InterPro" id="IPR043427">
    <property type="entry name" value="YscJ/FliF"/>
</dbReference>
<sequence length="571" mass="58995">MADNAIATTDEKGSAQRFDLRQLARSPATRQLLLLVGMAAAVALGVAVVLWSRGPSYGLLYAGLDQKDAAAIAQALQASSTPYQLGADGSSIMVPAADLAAVRLKLAAQGLPQGSAASSAVPAADSPFGMSDLAERTRYQQMLETDLGNTIGSLQGVRAARVHLALPKPSAFVRDSRQASASVLLTLYPGRQLDAGQVAAIVHLVAASVPDLDAGQVSVVDQQGQLLTSSGPDSLAAVGDSRLRLATRIENTYAQRIEELLTPLVGPGKVRAQVYADLDFSQTEKATETYGHDHPALRSEQVSSEQHSGAAQGGGVPGALSNQPPNTVAQPTAAQPNAGQGAAAAKPAAGAAEGTAQAATPTDSSSSATRNYELDRTISHVSDPAGRLARLTVAVVVDNKLVHGPKGDASEPFSAQELAHFTELAKNAVGFDASRGDSVSVVNQPFHQAPAADAPAELPLWQRPGMLDLIKQGAGVLIALLVAFGLLRPLLKGLLRGPAPAQALAVAGGGAMPSVSVRIDDEPEPAPDRSRLGAPQNLGYEQRIGIARRMVAENPKQVAQVVKNWVSEDGN</sequence>
<evidence type="ECO:0000256" key="8">
    <source>
        <dbReference type="ARBA" id="ARBA00022989"/>
    </source>
</evidence>
<evidence type="ECO:0000256" key="4">
    <source>
        <dbReference type="ARBA" id="ARBA00007971"/>
    </source>
</evidence>
<dbReference type="InterPro" id="IPR006182">
    <property type="entry name" value="FliF_N_dom"/>
</dbReference>
<evidence type="ECO:0000256" key="1">
    <source>
        <dbReference type="ARBA" id="ARBA00003820"/>
    </source>
</evidence>
<dbReference type="Gene3D" id="3.30.300.30">
    <property type="match status" value="1"/>
</dbReference>
<gene>
    <name evidence="17" type="ORF">C7456_11428</name>
</gene>
<comment type="similarity">
    <text evidence="4 12">Belongs to the FliF family.</text>
</comment>
<comment type="caution">
    <text evidence="17">The sequence shown here is derived from an EMBL/GenBank/DDBJ whole genome shotgun (WGS) entry which is preliminary data.</text>
</comment>
<dbReference type="Pfam" id="PF08345">
    <property type="entry name" value="YscJ_FliF_C"/>
    <property type="match status" value="1"/>
</dbReference>
<dbReference type="GO" id="GO:0003774">
    <property type="term" value="F:cytoskeletal motor activity"/>
    <property type="evidence" value="ECO:0007669"/>
    <property type="project" value="InterPro"/>
</dbReference>
<evidence type="ECO:0000256" key="14">
    <source>
        <dbReference type="SAM" id="Phobius"/>
    </source>
</evidence>
<protein>
    <recommendedName>
        <fullName evidence="5 12">Flagellar M-ring protein</fullName>
    </recommendedName>
</protein>
<evidence type="ECO:0000256" key="12">
    <source>
        <dbReference type="PIRNR" id="PIRNR004862"/>
    </source>
</evidence>
<dbReference type="Pfam" id="PF01514">
    <property type="entry name" value="YscJ_FliF"/>
    <property type="match status" value="1"/>
</dbReference>
<keyword evidence="7 14" id="KW-0812">Transmembrane</keyword>
<dbReference type="PIRSF" id="PIRSF004862">
    <property type="entry name" value="FliF"/>
    <property type="match status" value="1"/>
</dbReference>
<dbReference type="AlphaFoldDB" id="A0A316HSS3"/>
<dbReference type="InterPro" id="IPR000067">
    <property type="entry name" value="FlgMring_FliF"/>
</dbReference>
<proteinExistence type="inferred from homology"/>
<evidence type="ECO:0000256" key="11">
    <source>
        <dbReference type="ARBA" id="ARBA00025936"/>
    </source>
</evidence>
<comment type="function">
    <text evidence="1 12">The M ring may be actively involved in energy transduction.</text>
</comment>
<keyword evidence="10 12" id="KW-0975">Bacterial flagellum</keyword>
<evidence type="ECO:0000256" key="9">
    <source>
        <dbReference type="ARBA" id="ARBA00023136"/>
    </source>
</evidence>
<dbReference type="PANTHER" id="PTHR30046">
    <property type="entry name" value="FLAGELLAR M-RING PROTEIN"/>
    <property type="match status" value="1"/>
</dbReference>
<keyword evidence="8 14" id="KW-1133">Transmembrane helix</keyword>
<name>A0A316HSS3_9GAMM</name>
<dbReference type="GO" id="GO:0009431">
    <property type="term" value="C:bacterial-type flagellum basal body, MS ring"/>
    <property type="evidence" value="ECO:0007669"/>
    <property type="project" value="InterPro"/>
</dbReference>
<dbReference type="GO" id="GO:0071973">
    <property type="term" value="P:bacterial-type flagellum-dependent cell motility"/>
    <property type="evidence" value="ECO:0007669"/>
    <property type="project" value="InterPro"/>
</dbReference>
<feature type="transmembrane region" description="Helical" evidence="14">
    <location>
        <begin position="32"/>
        <end position="51"/>
    </location>
</feature>
<dbReference type="InterPro" id="IPR045851">
    <property type="entry name" value="AMP-bd_C_sf"/>
</dbReference>
<feature type="domain" description="Flagellar M-ring N-terminal" evidence="15">
    <location>
        <begin position="53"/>
        <end position="228"/>
    </location>
</feature>
<feature type="region of interest" description="Disordered" evidence="13">
    <location>
        <begin position="515"/>
        <end position="536"/>
    </location>
</feature>
<evidence type="ECO:0000313" key="18">
    <source>
        <dbReference type="Proteomes" id="UP000245812"/>
    </source>
</evidence>
<dbReference type="PANTHER" id="PTHR30046:SF0">
    <property type="entry name" value="FLAGELLAR M-RING PROTEIN"/>
    <property type="match status" value="1"/>
</dbReference>
<evidence type="ECO:0000256" key="2">
    <source>
        <dbReference type="ARBA" id="ARBA00004117"/>
    </source>
</evidence>
<keyword evidence="18" id="KW-1185">Reference proteome</keyword>
<dbReference type="PRINTS" id="PR01009">
    <property type="entry name" value="FLGMRINGFLIF"/>
</dbReference>
<comment type="subunit">
    <text evidence="11">The basal body constitutes a major portion of the flagellar organelle and consists of four rings (L,P,S, and M) mounted on a central rod. The M ring is integral to the inner membrane of the cell and may be connected to the flagellar rod via the S ring. The S (supramembrane ring) lies just distal to the M ring. The L and P rings lie in the outer membrane and the periplasmic space, respectively.</text>
</comment>
<dbReference type="GO" id="GO:0005886">
    <property type="term" value="C:plasma membrane"/>
    <property type="evidence" value="ECO:0007669"/>
    <property type="project" value="UniProtKB-SubCell"/>
</dbReference>
<keyword evidence="17" id="KW-0966">Cell projection</keyword>
<keyword evidence="6" id="KW-1003">Cell membrane</keyword>
<evidence type="ECO:0000256" key="13">
    <source>
        <dbReference type="SAM" id="MobiDB-lite"/>
    </source>
</evidence>
<evidence type="ECO:0000259" key="15">
    <source>
        <dbReference type="Pfam" id="PF01514"/>
    </source>
</evidence>
<dbReference type="InterPro" id="IPR013556">
    <property type="entry name" value="Flag_M-ring_C"/>
</dbReference>
<feature type="compositionally biased region" description="Polar residues" evidence="13">
    <location>
        <begin position="300"/>
        <end position="309"/>
    </location>
</feature>
<evidence type="ECO:0000313" key="17">
    <source>
        <dbReference type="EMBL" id="PWK83080.1"/>
    </source>
</evidence>
<evidence type="ECO:0000256" key="7">
    <source>
        <dbReference type="ARBA" id="ARBA00022692"/>
    </source>
</evidence>
<evidence type="ECO:0000256" key="6">
    <source>
        <dbReference type="ARBA" id="ARBA00022475"/>
    </source>
</evidence>
<feature type="region of interest" description="Disordered" evidence="13">
    <location>
        <begin position="297"/>
        <end position="370"/>
    </location>
</feature>
<dbReference type="OrthoDB" id="8554211at2"/>
<dbReference type="NCBIfam" id="TIGR00206">
    <property type="entry name" value="fliF"/>
    <property type="match status" value="1"/>
</dbReference>